<organism evidence="2 3">
    <name type="scientific">Tamlana crocina</name>
    <dbReference type="NCBI Taxonomy" id="393006"/>
    <lineage>
        <taxon>Bacteria</taxon>
        <taxon>Pseudomonadati</taxon>
        <taxon>Bacteroidota</taxon>
        <taxon>Flavobacteriia</taxon>
        <taxon>Flavobacteriales</taxon>
        <taxon>Flavobacteriaceae</taxon>
        <taxon>Tamlana</taxon>
    </lineage>
</organism>
<feature type="non-terminal residue" evidence="2">
    <location>
        <position position="1"/>
    </location>
</feature>
<feature type="region of interest" description="Disordered" evidence="1">
    <location>
        <begin position="1"/>
        <end position="25"/>
    </location>
</feature>
<sequence>GAILNDLANQSNNKQSTTGDIPECTDGATPAYVEIALYEGSTAVVGSTDVPFRVDLVNGQIFTEEVPQLELEPGTYSLEHFMVYDAAGNLLWVAPRG</sequence>
<feature type="compositionally biased region" description="Polar residues" evidence="1">
    <location>
        <begin position="7"/>
        <end position="19"/>
    </location>
</feature>
<accession>A0ABX1DGX3</accession>
<evidence type="ECO:0000313" key="2">
    <source>
        <dbReference type="EMBL" id="NJX17575.1"/>
    </source>
</evidence>
<dbReference type="RefSeq" id="WP_167920535.1">
    <property type="nucleotide sequence ID" value="NZ_JAAVJS010000803.1"/>
</dbReference>
<evidence type="ECO:0000313" key="3">
    <source>
        <dbReference type="Proteomes" id="UP000760545"/>
    </source>
</evidence>
<feature type="non-terminal residue" evidence="2">
    <location>
        <position position="97"/>
    </location>
</feature>
<comment type="caution">
    <text evidence="2">The sequence shown here is derived from an EMBL/GenBank/DDBJ whole genome shotgun (WGS) entry which is preliminary data.</text>
</comment>
<reference evidence="2 3" key="1">
    <citation type="submission" date="2020-03" db="EMBL/GenBank/DDBJ databases">
        <title>Tamlana sp. nov, isolated from XXX.</title>
        <authorList>
            <person name="Cao W.R."/>
        </authorList>
    </citation>
    <scope>NUCLEOTIDE SEQUENCE [LARGE SCALE GENOMIC DNA]</scope>
    <source>
        <strain evidence="2 3">HST1-43</strain>
    </source>
</reference>
<proteinExistence type="predicted"/>
<dbReference type="Proteomes" id="UP000760545">
    <property type="component" value="Unassembled WGS sequence"/>
</dbReference>
<dbReference type="EMBL" id="JAAVJS010000803">
    <property type="protein sequence ID" value="NJX17575.1"/>
    <property type="molecule type" value="Genomic_DNA"/>
</dbReference>
<name>A0ABX1DGX3_9FLAO</name>
<keyword evidence="3" id="KW-1185">Reference proteome</keyword>
<protein>
    <submittedName>
        <fullName evidence="2">Uncharacterized protein</fullName>
    </submittedName>
</protein>
<gene>
    <name evidence="2" type="ORF">HC176_19075</name>
</gene>
<evidence type="ECO:0000256" key="1">
    <source>
        <dbReference type="SAM" id="MobiDB-lite"/>
    </source>
</evidence>